<gene>
    <name evidence="13" type="ORF">V5O48_007173</name>
</gene>
<dbReference type="InterPro" id="IPR001128">
    <property type="entry name" value="Cyt_P450"/>
</dbReference>
<dbReference type="InterPro" id="IPR050121">
    <property type="entry name" value="Cytochrome_P450_monoxygenase"/>
</dbReference>
<dbReference type="Proteomes" id="UP001465976">
    <property type="component" value="Unassembled WGS sequence"/>
</dbReference>
<keyword evidence="9" id="KW-0560">Oxidoreductase</keyword>
<dbReference type="EMBL" id="JBAHYK010000365">
    <property type="protein sequence ID" value="KAL0574781.1"/>
    <property type="molecule type" value="Genomic_DNA"/>
</dbReference>
<evidence type="ECO:0000256" key="1">
    <source>
        <dbReference type="ARBA" id="ARBA00001971"/>
    </source>
</evidence>
<dbReference type="PANTHER" id="PTHR24305:SF166">
    <property type="entry name" value="CYTOCHROME P450 12A4, MITOCHONDRIAL-RELATED"/>
    <property type="match status" value="1"/>
</dbReference>
<accession>A0ABR3FHW9</accession>
<evidence type="ECO:0000256" key="5">
    <source>
        <dbReference type="ARBA" id="ARBA00022617"/>
    </source>
</evidence>
<dbReference type="PANTHER" id="PTHR24305">
    <property type="entry name" value="CYTOCHROME P450"/>
    <property type="match status" value="1"/>
</dbReference>
<evidence type="ECO:0000256" key="8">
    <source>
        <dbReference type="ARBA" id="ARBA00022989"/>
    </source>
</evidence>
<keyword evidence="8" id="KW-1133">Transmembrane helix</keyword>
<reference evidence="13 14" key="1">
    <citation type="submission" date="2024-02" db="EMBL/GenBank/DDBJ databases">
        <title>A draft genome for the cacao thread blight pathogen Marasmius crinis-equi.</title>
        <authorList>
            <person name="Cohen S.P."/>
            <person name="Baruah I.K."/>
            <person name="Amoako-Attah I."/>
            <person name="Bukari Y."/>
            <person name="Meinhardt L.W."/>
            <person name="Bailey B.A."/>
        </authorList>
    </citation>
    <scope>NUCLEOTIDE SEQUENCE [LARGE SCALE GENOMIC DNA]</scope>
    <source>
        <strain evidence="13 14">GH-76</strain>
    </source>
</reference>
<dbReference type="CDD" id="cd11069">
    <property type="entry name" value="CYP_FUM15-like"/>
    <property type="match status" value="1"/>
</dbReference>
<evidence type="ECO:0000256" key="11">
    <source>
        <dbReference type="ARBA" id="ARBA00023033"/>
    </source>
</evidence>
<evidence type="ECO:0000256" key="7">
    <source>
        <dbReference type="ARBA" id="ARBA00022723"/>
    </source>
</evidence>
<keyword evidence="7" id="KW-0479">Metal-binding</keyword>
<keyword evidence="6" id="KW-0812">Transmembrane</keyword>
<comment type="caution">
    <text evidence="13">The sequence shown here is derived from an EMBL/GenBank/DDBJ whole genome shotgun (WGS) entry which is preliminary data.</text>
</comment>
<evidence type="ECO:0000256" key="12">
    <source>
        <dbReference type="ARBA" id="ARBA00023136"/>
    </source>
</evidence>
<dbReference type="Gene3D" id="1.10.630.10">
    <property type="entry name" value="Cytochrome P450"/>
    <property type="match status" value="1"/>
</dbReference>
<evidence type="ECO:0000256" key="2">
    <source>
        <dbReference type="ARBA" id="ARBA00004370"/>
    </source>
</evidence>
<comment type="similarity">
    <text evidence="4">Belongs to the cytochrome P450 family.</text>
</comment>
<evidence type="ECO:0000256" key="10">
    <source>
        <dbReference type="ARBA" id="ARBA00023004"/>
    </source>
</evidence>
<organism evidence="13 14">
    <name type="scientific">Marasmius crinis-equi</name>
    <dbReference type="NCBI Taxonomy" id="585013"/>
    <lineage>
        <taxon>Eukaryota</taxon>
        <taxon>Fungi</taxon>
        <taxon>Dikarya</taxon>
        <taxon>Basidiomycota</taxon>
        <taxon>Agaricomycotina</taxon>
        <taxon>Agaricomycetes</taxon>
        <taxon>Agaricomycetidae</taxon>
        <taxon>Agaricales</taxon>
        <taxon>Marasmiineae</taxon>
        <taxon>Marasmiaceae</taxon>
        <taxon>Marasmius</taxon>
    </lineage>
</organism>
<comment type="subcellular location">
    <subcellularLocation>
        <location evidence="2">Membrane</location>
    </subcellularLocation>
</comment>
<evidence type="ECO:0000313" key="13">
    <source>
        <dbReference type="EMBL" id="KAL0574781.1"/>
    </source>
</evidence>
<dbReference type="PRINTS" id="PR00465">
    <property type="entry name" value="EP450IV"/>
</dbReference>
<name>A0ABR3FHW9_9AGAR</name>
<comment type="pathway">
    <text evidence="3">Secondary metabolite biosynthesis; terpenoid biosynthesis.</text>
</comment>
<evidence type="ECO:0000313" key="14">
    <source>
        <dbReference type="Proteomes" id="UP001465976"/>
    </source>
</evidence>
<evidence type="ECO:0000256" key="6">
    <source>
        <dbReference type="ARBA" id="ARBA00022692"/>
    </source>
</evidence>
<keyword evidence="11" id="KW-0503">Monooxygenase</keyword>
<protein>
    <recommendedName>
        <fullName evidence="15">Cytochrome P450</fullName>
    </recommendedName>
</protein>
<dbReference type="InterPro" id="IPR036396">
    <property type="entry name" value="Cyt_P450_sf"/>
</dbReference>
<dbReference type="PRINTS" id="PR00385">
    <property type="entry name" value="P450"/>
</dbReference>
<evidence type="ECO:0000256" key="4">
    <source>
        <dbReference type="ARBA" id="ARBA00010617"/>
    </source>
</evidence>
<keyword evidence="14" id="KW-1185">Reference proteome</keyword>
<dbReference type="InterPro" id="IPR002403">
    <property type="entry name" value="Cyt_P450_E_grp-IV"/>
</dbReference>
<sequence length="535" mass="59749">MDALLSLLKAASAVTVALIFPTLFKRATLYLSTKHIPGPSYTGFVAGNLQECIDDEKAVVMNQWVEKYGKVIRIWGMLGSPDVFLADVKGISHVLKHDSVGYQKPDETRYLLERVTGHGIFVVEEDEHRKQRKVLNPAFGTAELRAITDIFFQKSLELRDAWAALIHCSNGLEKAELNATDWVSRLTLDIIGHAGFNYQINAISGRHNELNEAFLHMNEGGNFLTLPVVLKLMFPVLRALPEANKEFRRAQATLARVARELYDQSRAAVEEGGELQAGGRDLFSLLIRSNMKNDIPQAQRLSKEEVMAQVPTFLAAGHDTTSNSATLALYLLCTHPQVQSKLRTELLSVPTDSPSMEELNALPYLDAVVREALRVLGPVPTTVRVATKDDVIPLRDPFVDRYGRERDVLEVKKGQEFILPLIAINKDKSLWGEDAEEFKPERWENPLPEAVNAIPGVFSNMMTFLGGPHACIGWRFSVVETKAILFTLIRAFELELAVPQEDIMIKRGFAVHRAEVRGKEREGGMLPIVIRPVGI</sequence>
<evidence type="ECO:0008006" key="15">
    <source>
        <dbReference type="Google" id="ProtNLM"/>
    </source>
</evidence>
<keyword evidence="5" id="KW-0349">Heme</keyword>
<keyword evidence="12" id="KW-0472">Membrane</keyword>
<dbReference type="SUPFAM" id="SSF48264">
    <property type="entry name" value="Cytochrome P450"/>
    <property type="match status" value="1"/>
</dbReference>
<dbReference type="Pfam" id="PF00067">
    <property type="entry name" value="p450"/>
    <property type="match status" value="1"/>
</dbReference>
<comment type="cofactor">
    <cofactor evidence="1">
        <name>heme</name>
        <dbReference type="ChEBI" id="CHEBI:30413"/>
    </cofactor>
</comment>
<keyword evidence="10" id="KW-0408">Iron</keyword>
<proteinExistence type="inferred from homology"/>
<evidence type="ECO:0000256" key="3">
    <source>
        <dbReference type="ARBA" id="ARBA00004721"/>
    </source>
</evidence>
<evidence type="ECO:0000256" key="9">
    <source>
        <dbReference type="ARBA" id="ARBA00023002"/>
    </source>
</evidence>